<dbReference type="InterPro" id="IPR014710">
    <property type="entry name" value="RmlC-like_jellyroll"/>
</dbReference>
<dbReference type="PIRSF" id="PIRSF029883">
    <property type="entry name" value="KdgF"/>
    <property type="match status" value="1"/>
</dbReference>
<dbReference type="InterPro" id="IPR011051">
    <property type="entry name" value="RmlC_Cupin_sf"/>
</dbReference>
<dbReference type="InterPro" id="IPR052535">
    <property type="entry name" value="Bacilysin_H2HPP_isomerase"/>
</dbReference>
<dbReference type="InterPro" id="IPR025499">
    <property type="entry name" value="KdgF"/>
</dbReference>
<dbReference type="EMBL" id="JBHUME010000020">
    <property type="protein sequence ID" value="MFD2615648.1"/>
    <property type="molecule type" value="Genomic_DNA"/>
</dbReference>
<evidence type="ECO:0000313" key="2">
    <source>
        <dbReference type="EMBL" id="MFD2615648.1"/>
    </source>
</evidence>
<dbReference type="PANTHER" id="PTHR40112">
    <property type="entry name" value="H2HPP ISOMERASE"/>
    <property type="match status" value="1"/>
</dbReference>
<dbReference type="PANTHER" id="PTHR40112:SF1">
    <property type="entry name" value="H2HPP ISOMERASE"/>
    <property type="match status" value="1"/>
</dbReference>
<organism evidence="2 3">
    <name type="scientific">Paenibacillus gansuensis</name>
    <dbReference type="NCBI Taxonomy" id="306542"/>
    <lineage>
        <taxon>Bacteria</taxon>
        <taxon>Bacillati</taxon>
        <taxon>Bacillota</taxon>
        <taxon>Bacilli</taxon>
        <taxon>Bacillales</taxon>
        <taxon>Paenibacillaceae</taxon>
        <taxon>Paenibacillus</taxon>
    </lineage>
</organism>
<comment type="caution">
    <text evidence="2">The sequence shown here is derived from an EMBL/GenBank/DDBJ whole genome shotgun (WGS) entry which is preliminary data.</text>
</comment>
<dbReference type="SUPFAM" id="SSF51182">
    <property type="entry name" value="RmlC-like cupins"/>
    <property type="match status" value="1"/>
</dbReference>
<dbReference type="CDD" id="cd02238">
    <property type="entry name" value="cupin_KdgF"/>
    <property type="match status" value="1"/>
</dbReference>
<proteinExistence type="predicted"/>
<evidence type="ECO:0000313" key="3">
    <source>
        <dbReference type="Proteomes" id="UP001597541"/>
    </source>
</evidence>
<keyword evidence="3" id="KW-1185">Reference proteome</keyword>
<name>A0ABW5PLP3_9BACL</name>
<feature type="domain" description="Cupin type-2" evidence="1">
    <location>
        <begin position="29"/>
        <end position="88"/>
    </location>
</feature>
<evidence type="ECO:0000259" key="1">
    <source>
        <dbReference type="Pfam" id="PF07883"/>
    </source>
</evidence>
<dbReference type="Gene3D" id="2.60.120.10">
    <property type="entry name" value="Jelly Rolls"/>
    <property type="match status" value="1"/>
</dbReference>
<dbReference type="RefSeq" id="WP_377607738.1">
    <property type="nucleotide sequence ID" value="NZ_JBHUME010000020.1"/>
</dbReference>
<dbReference type="Pfam" id="PF07883">
    <property type="entry name" value="Cupin_2"/>
    <property type="match status" value="1"/>
</dbReference>
<dbReference type="InterPro" id="IPR013096">
    <property type="entry name" value="Cupin_2"/>
</dbReference>
<accession>A0ABW5PLP3</accession>
<sequence>MHNNFPWIDAAEGIRRRTFPPGAGLMSMLIELKAGSAGPEHAHPHEQLTFVVSGSVALTVAGKTYTLSALEQLYVPGGQPHCVEALEDSLLLEAFTPIREDLLVVPREEGHA</sequence>
<gene>
    <name evidence="2" type="ORF">ACFSUF_24890</name>
</gene>
<protein>
    <submittedName>
        <fullName evidence="2">Cupin domain-containing protein</fullName>
    </submittedName>
</protein>
<dbReference type="Proteomes" id="UP001597541">
    <property type="component" value="Unassembled WGS sequence"/>
</dbReference>
<reference evidence="3" key="1">
    <citation type="journal article" date="2019" name="Int. J. Syst. Evol. Microbiol.">
        <title>The Global Catalogue of Microorganisms (GCM) 10K type strain sequencing project: providing services to taxonomists for standard genome sequencing and annotation.</title>
        <authorList>
            <consortium name="The Broad Institute Genomics Platform"/>
            <consortium name="The Broad Institute Genome Sequencing Center for Infectious Disease"/>
            <person name="Wu L."/>
            <person name="Ma J."/>
        </authorList>
    </citation>
    <scope>NUCLEOTIDE SEQUENCE [LARGE SCALE GENOMIC DNA]</scope>
    <source>
        <strain evidence="3">KCTC 3950</strain>
    </source>
</reference>